<dbReference type="FunCoup" id="A0A6I8UI15">
    <property type="interactions" value="129"/>
</dbReference>
<keyword evidence="2" id="KW-1185">Reference proteome</keyword>
<organism evidence="2 3">
    <name type="scientific">Drosophila pseudoobscura pseudoobscura</name>
    <name type="common">Fruit fly</name>
    <dbReference type="NCBI Taxonomy" id="46245"/>
    <lineage>
        <taxon>Eukaryota</taxon>
        <taxon>Metazoa</taxon>
        <taxon>Ecdysozoa</taxon>
        <taxon>Arthropoda</taxon>
        <taxon>Hexapoda</taxon>
        <taxon>Insecta</taxon>
        <taxon>Pterygota</taxon>
        <taxon>Neoptera</taxon>
        <taxon>Endopterygota</taxon>
        <taxon>Diptera</taxon>
        <taxon>Brachycera</taxon>
        <taxon>Muscomorpha</taxon>
        <taxon>Ephydroidea</taxon>
        <taxon>Drosophilidae</taxon>
        <taxon>Drosophila</taxon>
        <taxon>Sophophora</taxon>
    </lineage>
</organism>
<protein>
    <submittedName>
        <fullName evidence="3">Uncharacterized protein</fullName>
    </submittedName>
</protein>
<feature type="compositionally biased region" description="Polar residues" evidence="1">
    <location>
        <begin position="54"/>
        <end position="71"/>
    </location>
</feature>
<evidence type="ECO:0000313" key="3">
    <source>
        <dbReference type="RefSeq" id="XP_001355851.4"/>
    </source>
</evidence>
<evidence type="ECO:0000256" key="1">
    <source>
        <dbReference type="SAM" id="MobiDB-lite"/>
    </source>
</evidence>
<feature type="region of interest" description="Disordered" evidence="1">
    <location>
        <begin position="387"/>
        <end position="434"/>
    </location>
</feature>
<evidence type="ECO:0000313" key="2">
    <source>
        <dbReference type="Proteomes" id="UP000001819"/>
    </source>
</evidence>
<feature type="region of interest" description="Disordered" evidence="1">
    <location>
        <begin position="340"/>
        <end position="369"/>
    </location>
</feature>
<feature type="compositionally biased region" description="Low complexity" evidence="1">
    <location>
        <begin position="413"/>
        <end position="434"/>
    </location>
</feature>
<feature type="compositionally biased region" description="Polar residues" evidence="1">
    <location>
        <begin position="387"/>
        <end position="397"/>
    </location>
</feature>
<proteinExistence type="predicted"/>
<reference evidence="3" key="1">
    <citation type="submission" date="2025-08" db="UniProtKB">
        <authorList>
            <consortium name="RefSeq"/>
        </authorList>
    </citation>
    <scope>IDENTIFICATION</scope>
    <source>
        <strain evidence="3">MV-25-SWS-2005</strain>
        <tissue evidence="3">Whole body</tissue>
    </source>
</reference>
<dbReference type="AlphaFoldDB" id="A0A6I8UI15"/>
<dbReference type="Proteomes" id="UP000001819">
    <property type="component" value="Chromosome 4"/>
</dbReference>
<dbReference type="KEGG" id="dpo:4816230"/>
<dbReference type="RefSeq" id="XP_001355851.4">
    <property type="nucleotide sequence ID" value="XM_001355815.4"/>
</dbReference>
<feature type="region of interest" description="Disordered" evidence="1">
    <location>
        <begin position="54"/>
        <end position="78"/>
    </location>
</feature>
<feature type="compositionally biased region" description="Acidic residues" evidence="1">
    <location>
        <begin position="349"/>
        <end position="362"/>
    </location>
</feature>
<name>A0A6I8UI15_DROPS</name>
<accession>A0A6I8UI15</accession>
<sequence>MDFREINKLNWRLNLNNNNSLVEYSSAVNKYTTSDVPDEHPKLLRQIDCATGATMGTKQKQAPTTPASASTIGADDEGGGGGAVGTGDCAAAALAVAVSALETEGGGSGAVGDKIAGAAAAYCALDLDVAGYGMAAAAAALSPTDAAFGGGGVGGLSSSRTSMNNSTENLSYASDNFYGDDLILLDDDDVEAEEISLNSDDCVYAYRGDGADFDLSMDAAAMGRSGRHHLDFGLPVGLPDLLGADDETEFLEMDFEPDPSSELEFASGAQDLGALPQANLLLMQRDYSQMSGMGMVTPTQGRQLYSSPIDDFPQEDALQQQKQRLNKKFARISLNLDQIKDGTGSGVDMDLDELIGGTEDEGGQPHGVGQLADTALAQSLPSTLYTGSSFSRSTSVPSDHPEPKLTGAKPKRLSNSSSVMSKSSSSSKSRRSQPSASFDERCYSCTDFRATSASSCQQLPLQGADTVAPMLVAAAAVVAMAASSSSMAHFDLTSNNEENCLDCLEKEFLANTIGKALDMSTCTKCRRRVGSNRGSSLSLYTRAEQTRCRSGSPGYFDEAGGLFAGWHSGAAGAGPSLGPAYNQRFISCDNNFGGVQLLKQSFSTEPLVARLSTGQLCDEEHLVQALDKLQISYDKSLLHTYFEQLSKPPVSNAGNLKQLLLQASKRQCNHRKLKKLIDLVTQQQLHVQFKRTSEGETTALVPVKVADILDSWARHRDLSVLRQLDARFHRANVMGKVGQIVRQAAASSFAAAAAAGSSTSTSATRRSLPEFLMIPQYYESGELTLTRKC</sequence>
<dbReference type="InParanoid" id="A0A6I8UI15"/>
<gene>
    <name evidence="3" type="primary">LOC4816230</name>
</gene>